<keyword evidence="1" id="KW-0464">Manganese</keyword>
<comment type="catalytic activity">
    <reaction evidence="1">
        <text>O-phospho-L-threonyl-[protein] + H2O = L-threonyl-[protein] + phosphate</text>
        <dbReference type="Rhea" id="RHEA:47004"/>
        <dbReference type="Rhea" id="RHEA-COMP:11060"/>
        <dbReference type="Rhea" id="RHEA-COMP:11605"/>
        <dbReference type="ChEBI" id="CHEBI:15377"/>
        <dbReference type="ChEBI" id="CHEBI:30013"/>
        <dbReference type="ChEBI" id="CHEBI:43474"/>
        <dbReference type="ChEBI" id="CHEBI:61977"/>
        <dbReference type="EC" id="3.1.3.16"/>
    </reaction>
</comment>
<dbReference type="Gene3D" id="3.60.40.10">
    <property type="entry name" value="PPM-type phosphatase domain"/>
    <property type="match status" value="1"/>
</dbReference>
<dbReference type="PANTHER" id="PTHR12320:SF1">
    <property type="entry name" value="PROTEIN PHOSPHATASE PTC7 HOMOLOG"/>
    <property type="match status" value="1"/>
</dbReference>
<comment type="cofactor">
    <cofactor evidence="1">
        <name>Mg(2+)</name>
        <dbReference type="ChEBI" id="CHEBI:18420"/>
    </cofactor>
</comment>
<name>A0A0C3EA73_9AGAM</name>
<dbReference type="GO" id="GO:0004722">
    <property type="term" value="F:protein serine/threonine phosphatase activity"/>
    <property type="evidence" value="ECO:0007669"/>
    <property type="project" value="UniProtKB-EC"/>
</dbReference>
<comment type="catalytic activity">
    <reaction evidence="1">
        <text>O-phospho-L-seryl-[protein] + H2O = L-seryl-[protein] + phosphate</text>
        <dbReference type="Rhea" id="RHEA:20629"/>
        <dbReference type="Rhea" id="RHEA-COMP:9863"/>
        <dbReference type="Rhea" id="RHEA-COMP:11604"/>
        <dbReference type="ChEBI" id="CHEBI:15377"/>
        <dbReference type="ChEBI" id="CHEBI:29999"/>
        <dbReference type="ChEBI" id="CHEBI:43474"/>
        <dbReference type="ChEBI" id="CHEBI:83421"/>
        <dbReference type="EC" id="3.1.3.16"/>
    </reaction>
</comment>
<dbReference type="HOGENOM" id="CLU_029404_7_1_1"/>
<reference evidence="3 4" key="1">
    <citation type="submission" date="2014-04" db="EMBL/GenBank/DDBJ databases">
        <authorList>
            <consortium name="DOE Joint Genome Institute"/>
            <person name="Kuo A."/>
            <person name="Kohler A."/>
            <person name="Nagy L.G."/>
            <person name="Floudas D."/>
            <person name="Copeland A."/>
            <person name="Barry K.W."/>
            <person name="Cichocki N."/>
            <person name="Veneault-Fourrey C."/>
            <person name="LaButti K."/>
            <person name="Lindquist E.A."/>
            <person name="Lipzen A."/>
            <person name="Lundell T."/>
            <person name="Morin E."/>
            <person name="Murat C."/>
            <person name="Sun H."/>
            <person name="Tunlid A."/>
            <person name="Henrissat B."/>
            <person name="Grigoriev I.V."/>
            <person name="Hibbett D.S."/>
            <person name="Martin F."/>
            <person name="Nordberg H.P."/>
            <person name="Cantor M.N."/>
            <person name="Hua S.X."/>
        </authorList>
    </citation>
    <scope>NUCLEOTIDE SEQUENCE [LARGE SCALE GENOMIC DNA]</scope>
    <source>
        <strain evidence="3 4">Foug A</strain>
    </source>
</reference>
<dbReference type="EMBL" id="KN822023">
    <property type="protein sequence ID" value="KIM65249.1"/>
    <property type="molecule type" value="Genomic_DNA"/>
</dbReference>
<dbReference type="InterPro" id="IPR001932">
    <property type="entry name" value="PPM-type_phosphatase-like_dom"/>
</dbReference>
<keyword evidence="1" id="KW-0378">Hydrolase</keyword>
<dbReference type="GO" id="GO:0046872">
    <property type="term" value="F:metal ion binding"/>
    <property type="evidence" value="ECO:0007669"/>
    <property type="project" value="UniProtKB-UniRule"/>
</dbReference>
<dbReference type="PROSITE" id="PS51746">
    <property type="entry name" value="PPM_2"/>
    <property type="match status" value="1"/>
</dbReference>
<evidence type="ECO:0000256" key="1">
    <source>
        <dbReference type="RuleBase" id="RU366020"/>
    </source>
</evidence>
<dbReference type="SMART" id="SM00331">
    <property type="entry name" value="PP2C_SIG"/>
    <property type="match status" value="1"/>
</dbReference>
<keyword evidence="4" id="KW-1185">Reference proteome</keyword>
<sequence length="377" mass="41501">MMIWLFGRHFSPGLSGHGVWNRAHFRLHTPQASEKFISTSTRPFTFHVGASWAAKPPDPKATRFHTPFPSNSCIGKWRDGMLTLRQNNMSKTAGEDFFYVTDVSCVYLSLVPKNSISGVALGVADGVGGWVDSGIDPSIFSQSLMHYAYRYSRDSWAGEPETDPTQDQGDLNQVEGCELTPYQCLDLAYQSVLRDGQVKAGSSTACLISLNSASGVLRAANLGDSGFMIIRSSMVIHKQRAQTHFFNCPLQLTKLPSSSSDDTHYSLDSPSSAAYYETRLRDGDIVVVYTDGLSDNVFPNEIAKICLLAGRSGGLEDDRIQSMAEAIVRYALSCMGDSKRMSPFSQEAKRKGMIYRGGVSVLIFFCRQYSIAALRGR</sequence>
<gene>
    <name evidence="3" type="ORF">SCLCIDRAFT_1162185</name>
</gene>
<reference evidence="4" key="2">
    <citation type="submission" date="2015-01" db="EMBL/GenBank/DDBJ databases">
        <title>Evolutionary Origins and Diversification of the Mycorrhizal Mutualists.</title>
        <authorList>
            <consortium name="DOE Joint Genome Institute"/>
            <consortium name="Mycorrhizal Genomics Consortium"/>
            <person name="Kohler A."/>
            <person name="Kuo A."/>
            <person name="Nagy L.G."/>
            <person name="Floudas D."/>
            <person name="Copeland A."/>
            <person name="Barry K.W."/>
            <person name="Cichocki N."/>
            <person name="Veneault-Fourrey C."/>
            <person name="LaButti K."/>
            <person name="Lindquist E.A."/>
            <person name="Lipzen A."/>
            <person name="Lundell T."/>
            <person name="Morin E."/>
            <person name="Murat C."/>
            <person name="Riley R."/>
            <person name="Ohm R."/>
            <person name="Sun H."/>
            <person name="Tunlid A."/>
            <person name="Henrissat B."/>
            <person name="Grigoriev I.V."/>
            <person name="Hibbett D.S."/>
            <person name="Martin F."/>
        </authorList>
    </citation>
    <scope>NUCLEOTIDE SEQUENCE [LARGE SCALE GENOMIC DNA]</scope>
    <source>
        <strain evidence="4">Foug A</strain>
    </source>
</reference>
<evidence type="ECO:0000313" key="3">
    <source>
        <dbReference type="EMBL" id="KIM65249.1"/>
    </source>
</evidence>
<dbReference type="InterPro" id="IPR036457">
    <property type="entry name" value="PPM-type-like_dom_sf"/>
</dbReference>
<keyword evidence="1" id="KW-0904">Protein phosphatase</keyword>
<organism evidence="3 4">
    <name type="scientific">Scleroderma citrinum Foug A</name>
    <dbReference type="NCBI Taxonomy" id="1036808"/>
    <lineage>
        <taxon>Eukaryota</taxon>
        <taxon>Fungi</taxon>
        <taxon>Dikarya</taxon>
        <taxon>Basidiomycota</taxon>
        <taxon>Agaricomycotina</taxon>
        <taxon>Agaricomycetes</taxon>
        <taxon>Agaricomycetidae</taxon>
        <taxon>Boletales</taxon>
        <taxon>Sclerodermatineae</taxon>
        <taxon>Sclerodermataceae</taxon>
        <taxon>Scleroderma</taxon>
    </lineage>
</organism>
<dbReference type="STRING" id="1036808.A0A0C3EA73"/>
<dbReference type="OrthoDB" id="60843at2759"/>
<dbReference type="PANTHER" id="PTHR12320">
    <property type="entry name" value="PROTEIN PHOSPHATASE 2C"/>
    <property type="match status" value="1"/>
</dbReference>
<dbReference type="Proteomes" id="UP000053989">
    <property type="component" value="Unassembled WGS sequence"/>
</dbReference>
<keyword evidence="1" id="KW-0479">Metal-binding</keyword>
<dbReference type="AlphaFoldDB" id="A0A0C3EA73"/>
<feature type="domain" description="PPM-type phosphatase" evidence="2">
    <location>
        <begin position="78"/>
        <end position="366"/>
    </location>
</feature>
<dbReference type="FunCoup" id="A0A0C3EA73">
    <property type="interactions" value="228"/>
</dbReference>
<proteinExistence type="inferred from homology"/>
<comment type="similarity">
    <text evidence="1">Belongs to the PP2C family.</text>
</comment>
<evidence type="ECO:0000313" key="4">
    <source>
        <dbReference type="Proteomes" id="UP000053989"/>
    </source>
</evidence>
<dbReference type="EC" id="3.1.3.16" evidence="1"/>
<evidence type="ECO:0000259" key="2">
    <source>
        <dbReference type="PROSITE" id="PS51746"/>
    </source>
</evidence>
<dbReference type="InterPro" id="IPR039123">
    <property type="entry name" value="PPTC7"/>
</dbReference>
<dbReference type="SMART" id="SM00332">
    <property type="entry name" value="PP2Cc"/>
    <property type="match status" value="1"/>
</dbReference>
<accession>A0A0C3EA73</accession>
<keyword evidence="1" id="KW-0460">Magnesium</keyword>
<dbReference type="SUPFAM" id="SSF81606">
    <property type="entry name" value="PP2C-like"/>
    <property type="match status" value="1"/>
</dbReference>
<protein>
    <recommendedName>
        <fullName evidence="1">Protein phosphatase</fullName>
        <ecNumber evidence="1">3.1.3.16</ecNumber>
    </recommendedName>
</protein>
<dbReference type="InParanoid" id="A0A0C3EA73"/>
<comment type="cofactor">
    <cofactor evidence="1">
        <name>Mn(2+)</name>
        <dbReference type="ChEBI" id="CHEBI:29035"/>
    </cofactor>
</comment>